<keyword evidence="2" id="KW-1133">Transmembrane helix</keyword>
<feature type="compositionally biased region" description="Gly residues" evidence="1">
    <location>
        <begin position="60"/>
        <end position="73"/>
    </location>
</feature>
<protein>
    <submittedName>
        <fullName evidence="3">Uncharacterized protein</fullName>
    </submittedName>
</protein>
<feature type="region of interest" description="Disordered" evidence="1">
    <location>
        <begin position="173"/>
        <end position="251"/>
    </location>
</feature>
<name>A0A8J8KH12_9EURY</name>
<evidence type="ECO:0000256" key="2">
    <source>
        <dbReference type="SAM" id="Phobius"/>
    </source>
</evidence>
<dbReference type="Proteomes" id="UP000728647">
    <property type="component" value="Unassembled WGS sequence"/>
</dbReference>
<proteinExistence type="predicted"/>
<dbReference type="RefSeq" id="WP_174703010.1">
    <property type="nucleotide sequence ID" value="NZ_JABURA010000001.1"/>
</dbReference>
<gene>
    <name evidence="3" type="ORF">HT576_16490</name>
</gene>
<dbReference type="EMBL" id="JABURA010000001">
    <property type="protein sequence ID" value="NUB92607.1"/>
    <property type="molecule type" value="Genomic_DNA"/>
</dbReference>
<reference evidence="3" key="1">
    <citation type="submission" date="2020-06" db="EMBL/GenBank/DDBJ databases">
        <title>Haloterrigena sp. nov., an extremely halophilic archaeon isolated from a saline sediment.</title>
        <authorList>
            <person name="Liu B.-B."/>
        </authorList>
    </citation>
    <scope>NUCLEOTIDE SEQUENCE</scope>
    <source>
        <strain evidence="3">SYSU A121-1</strain>
    </source>
</reference>
<feature type="compositionally biased region" description="Low complexity" evidence="1">
    <location>
        <begin position="176"/>
        <end position="187"/>
    </location>
</feature>
<feature type="region of interest" description="Disordered" evidence="1">
    <location>
        <begin position="1"/>
        <end position="73"/>
    </location>
</feature>
<dbReference type="OrthoDB" id="206264at2157"/>
<evidence type="ECO:0000256" key="1">
    <source>
        <dbReference type="SAM" id="MobiDB-lite"/>
    </source>
</evidence>
<keyword evidence="2" id="KW-0812">Transmembrane</keyword>
<sequence length="251" mass="25522">MSDDRSADTHDHAGDDVRAASERERTTDAVDREAASSAREREARDGVPSDEQRGESGPEPTGGEGSGGDGSGDGGGWSGRLAFLLSALFGLGLAVGAVALVTGRAPFFENVMRVRPTVEGGGVGADWVVGNTGPILEAAITLVHLADVVMGIFILLMVFIHWAAFRRLATRMRPPAGSSRAGESAAATDGGERSGGPRSSSDLRSDVGEPSGARRTSESTAAGDSNAGSDASASSTDTPDDSTGPDGGDHR</sequence>
<feature type="compositionally biased region" description="Basic and acidic residues" evidence="1">
    <location>
        <begin position="1"/>
        <end position="56"/>
    </location>
</feature>
<comment type="caution">
    <text evidence="3">The sequence shown here is derived from an EMBL/GenBank/DDBJ whole genome shotgun (WGS) entry which is preliminary data.</text>
</comment>
<organism evidence="3 4">
    <name type="scientific">Haloterrigena gelatinilytica</name>
    <dbReference type="NCBI Taxonomy" id="2741724"/>
    <lineage>
        <taxon>Archaea</taxon>
        <taxon>Methanobacteriati</taxon>
        <taxon>Methanobacteriota</taxon>
        <taxon>Stenosarchaea group</taxon>
        <taxon>Halobacteria</taxon>
        <taxon>Halobacteriales</taxon>
        <taxon>Natrialbaceae</taxon>
        <taxon>Haloterrigena</taxon>
    </lineage>
</organism>
<accession>A0A8J8KH12</accession>
<evidence type="ECO:0000313" key="4">
    <source>
        <dbReference type="Proteomes" id="UP000728647"/>
    </source>
</evidence>
<feature type="compositionally biased region" description="Low complexity" evidence="1">
    <location>
        <begin position="219"/>
        <end position="244"/>
    </location>
</feature>
<dbReference type="AlphaFoldDB" id="A0A8J8KH12"/>
<evidence type="ECO:0000313" key="3">
    <source>
        <dbReference type="EMBL" id="NUB92607.1"/>
    </source>
</evidence>
<keyword evidence="2" id="KW-0472">Membrane</keyword>
<feature type="transmembrane region" description="Helical" evidence="2">
    <location>
        <begin position="81"/>
        <end position="102"/>
    </location>
</feature>
<feature type="transmembrane region" description="Helical" evidence="2">
    <location>
        <begin position="142"/>
        <end position="165"/>
    </location>
</feature>